<proteinExistence type="predicted"/>
<dbReference type="RefSeq" id="WP_147147360.1">
    <property type="nucleotide sequence ID" value="NZ_BJXN01000008.1"/>
</dbReference>
<sequence length="124" mass="14052">MKESRFVPLIEAQLDPEVERRMSVTILAVTHGTRIVRLPADFPGRDDHLARAQDEARRHRAHYRQSGFCASLPIVGYRYFPAPDWGYALGLDGELRGTFRGRPIQAGFRTTDGEEITFALPEDP</sequence>
<dbReference type="EMBL" id="BJXN01000008">
    <property type="protein sequence ID" value="GEM90007.1"/>
    <property type="molecule type" value="Genomic_DNA"/>
</dbReference>
<organism evidence="1 2">
    <name type="scientific">Oceanithermus desulfurans NBRC 100063</name>
    <dbReference type="NCBI Taxonomy" id="1227550"/>
    <lineage>
        <taxon>Bacteria</taxon>
        <taxon>Thermotogati</taxon>
        <taxon>Deinococcota</taxon>
        <taxon>Deinococci</taxon>
        <taxon>Thermales</taxon>
        <taxon>Thermaceae</taxon>
        <taxon>Oceanithermus</taxon>
    </lineage>
</organism>
<dbReference type="Proteomes" id="UP000321827">
    <property type="component" value="Unassembled WGS sequence"/>
</dbReference>
<comment type="caution">
    <text evidence="1">The sequence shown here is derived from an EMBL/GenBank/DDBJ whole genome shotgun (WGS) entry which is preliminary data.</text>
</comment>
<gene>
    <name evidence="1" type="ORF">ODE01S_14410</name>
</gene>
<evidence type="ECO:0000313" key="2">
    <source>
        <dbReference type="Proteomes" id="UP000321827"/>
    </source>
</evidence>
<reference evidence="1 2" key="1">
    <citation type="submission" date="2019-07" db="EMBL/GenBank/DDBJ databases">
        <title>Whole genome shotgun sequence of Oceanithermus desulfurans NBRC 100063.</title>
        <authorList>
            <person name="Hosoyama A."/>
            <person name="Uohara A."/>
            <person name="Ohji S."/>
            <person name="Ichikawa N."/>
        </authorList>
    </citation>
    <scope>NUCLEOTIDE SEQUENCE [LARGE SCALE GENOMIC DNA]</scope>
    <source>
        <strain evidence="1 2">NBRC 100063</strain>
    </source>
</reference>
<dbReference type="OrthoDB" id="9864237at2"/>
<evidence type="ECO:0000313" key="1">
    <source>
        <dbReference type="EMBL" id="GEM90007.1"/>
    </source>
</evidence>
<accession>A0A511RLP9</accession>
<protein>
    <submittedName>
        <fullName evidence="1">Uncharacterized protein</fullName>
    </submittedName>
</protein>
<dbReference type="AlphaFoldDB" id="A0A511RLP9"/>
<name>A0A511RLP9_9DEIN</name>